<dbReference type="PROSITE" id="PS51020">
    <property type="entry name" value="SPONDIN"/>
    <property type="match status" value="1"/>
</dbReference>
<gene>
    <name evidence="3" type="ORF">BT67DRAFT_52592</name>
</gene>
<comment type="caution">
    <text evidence="3">The sequence shown here is derived from an EMBL/GenBank/DDBJ whole genome shotgun (WGS) entry which is preliminary data.</text>
</comment>
<dbReference type="EMBL" id="MU853412">
    <property type="protein sequence ID" value="KAK4133506.1"/>
    <property type="molecule type" value="Genomic_DNA"/>
</dbReference>
<name>A0AAN6ZD55_9PEZI</name>
<sequence length="150" mass="16645">MGSSKRPHFTFPSSPVFPQNIIQPPTFSPPPHPPKKNKTTKHKAIMSYPQEQQPYYGQPPPQGLCAADADAADAAGAQGGEEPRLLVHLYCGHVLLLALRRDVRVLSRVPRLLLLKPIDGAPLRRSARSRRERVTRQEMDGLIWAGSEGR</sequence>
<reference evidence="3" key="1">
    <citation type="journal article" date="2023" name="Mol. Phylogenet. Evol.">
        <title>Genome-scale phylogeny and comparative genomics of the fungal order Sordariales.</title>
        <authorList>
            <person name="Hensen N."/>
            <person name="Bonometti L."/>
            <person name="Westerberg I."/>
            <person name="Brannstrom I.O."/>
            <person name="Guillou S."/>
            <person name="Cros-Aarteil S."/>
            <person name="Calhoun S."/>
            <person name="Haridas S."/>
            <person name="Kuo A."/>
            <person name="Mondo S."/>
            <person name="Pangilinan J."/>
            <person name="Riley R."/>
            <person name="LaButti K."/>
            <person name="Andreopoulos B."/>
            <person name="Lipzen A."/>
            <person name="Chen C."/>
            <person name="Yan M."/>
            <person name="Daum C."/>
            <person name="Ng V."/>
            <person name="Clum A."/>
            <person name="Steindorff A."/>
            <person name="Ohm R.A."/>
            <person name="Martin F."/>
            <person name="Silar P."/>
            <person name="Natvig D.O."/>
            <person name="Lalanne C."/>
            <person name="Gautier V."/>
            <person name="Ament-Velasquez S.L."/>
            <person name="Kruys A."/>
            <person name="Hutchinson M.I."/>
            <person name="Powell A.J."/>
            <person name="Barry K."/>
            <person name="Miller A.N."/>
            <person name="Grigoriev I.V."/>
            <person name="Debuchy R."/>
            <person name="Gladieux P."/>
            <person name="Hiltunen Thoren M."/>
            <person name="Johannesson H."/>
        </authorList>
    </citation>
    <scope>NUCLEOTIDE SEQUENCE</scope>
    <source>
        <strain evidence="3">CBS 123565</strain>
    </source>
</reference>
<evidence type="ECO:0000313" key="3">
    <source>
        <dbReference type="EMBL" id="KAK4133506.1"/>
    </source>
</evidence>
<feature type="compositionally biased region" description="Polar residues" evidence="1">
    <location>
        <begin position="11"/>
        <end position="23"/>
    </location>
</feature>
<dbReference type="AlphaFoldDB" id="A0AAN6ZD55"/>
<feature type="compositionally biased region" description="Basic residues" evidence="1">
    <location>
        <begin position="33"/>
        <end position="44"/>
    </location>
</feature>
<dbReference type="Proteomes" id="UP001304895">
    <property type="component" value="Unassembled WGS sequence"/>
</dbReference>
<accession>A0AAN6ZD55</accession>
<evidence type="ECO:0000259" key="2">
    <source>
        <dbReference type="PROSITE" id="PS51020"/>
    </source>
</evidence>
<feature type="domain" description="Spondin" evidence="2">
    <location>
        <begin position="1"/>
        <end position="33"/>
    </location>
</feature>
<evidence type="ECO:0000313" key="4">
    <source>
        <dbReference type="Proteomes" id="UP001304895"/>
    </source>
</evidence>
<protein>
    <recommendedName>
        <fullName evidence="2">Spondin domain-containing protein</fullName>
    </recommendedName>
</protein>
<reference evidence="3" key="2">
    <citation type="submission" date="2023-05" db="EMBL/GenBank/DDBJ databases">
        <authorList>
            <consortium name="Lawrence Berkeley National Laboratory"/>
            <person name="Steindorff A."/>
            <person name="Hensen N."/>
            <person name="Bonometti L."/>
            <person name="Westerberg I."/>
            <person name="Brannstrom I.O."/>
            <person name="Guillou S."/>
            <person name="Cros-Aarteil S."/>
            <person name="Calhoun S."/>
            <person name="Haridas S."/>
            <person name="Kuo A."/>
            <person name="Mondo S."/>
            <person name="Pangilinan J."/>
            <person name="Riley R."/>
            <person name="Labutti K."/>
            <person name="Andreopoulos B."/>
            <person name="Lipzen A."/>
            <person name="Chen C."/>
            <person name="Yanf M."/>
            <person name="Daum C."/>
            <person name="Ng V."/>
            <person name="Clum A."/>
            <person name="Ohm R."/>
            <person name="Martin F."/>
            <person name="Silar P."/>
            <person name="Natvig D."/>
            <person name="Lalanne C."/>
            <person name="Gautier V."/>
            <person name="Ament-Velasquez S.L."/>
            <person name="Kruys A."/>
            <person name="Hutchinson M.I."/>
            <person name="Powell A.J."/>
            <person name="Barry K."/>
            <person name="Miller A.N."/>
            <person name="Grigoriev I.V."/>
            <person name="Debuchy R."/>
            <person name="Gladieux P."/>
            <person name="Thoren M.H."/>
            <person name="Johannesson H."/>
        </authorList>
    </citation>
    <scope>NUCLEOTIDE SEQUENCE</scope>
    <source>
        <strain evidence="3">CBS 123565</strain>
    </source>
</reference>
<dbReference type="InterPro" id="IPR009465">
    <property type="entry name" value="Spondin_N"/>
</dbReference>
<keyword evidence="4" id="KW-1185">Reference proteome</keyword>
<evidence type="ECO:0000256" key="1">
    <source>
        <dbReference type="SAM" id="MobiDB-lite"/>
    </source>
</evidence>
<feature type="region of interest" description="Disordered" evidence="1">
    <location>
        <begin position="1"/>
        <end position="64"/>
    </location>
</feature>
<proteinExistence type="predicted"/>
<organism evidence="3 4">
    <name type="scientific">Trichocladium antarcticum</name>
    <dbReference type="NCBI Taxonomy" id="1450529"/>
    <lineage>
        <taxon>Eukaryota</taxon>
        <taxon>Fungi</taxon>
        <taxon>Dikarya</taxon>
        <taxon>Ascomycota</taxon>
        <taxon>Pezizomycotina</taxon>
        <taxon>Sordariomycetes</taxon>
        <taxon>Sordariomycetidae</taxon>
        <taxon>Sordariales</taxon>
        <taxon>Chaetomiaceae</taxon>
        <taxon>Trichocladium</taxon>
    </lineage>
</organism>